<dbReference type="STRING" id="479432.Sros_7818"/>
<sequence>MIETVFRSEDLPTADRFAWWHEMTCRTHVPTVIRSDHEADFRATMRLLDLGAVQVATLHYPSLRPQRTPKLIRQSDPEMYCLSLTLRGTMTLAQAGRETVLGPQDLALYDTSRPFYGTTSGNGDRAASMTLHIPRTLLPLPAGTVSRLTAVGLSGRQGIGALLCGHLGKLVRHAAEYTAADAARLSAITVDLFAAMCAHHLEADAALPAETHRQVLQTRIHAFIQQHLGDPTLCAETIAAAHQISVRYLYQLFHDQGLTVAAWIRHRRLERCRRDLTDPALRSRPIHAIATRWGFAGNPHFSRTFRAAYGSSPSDYRHQAEHEAVQESATTLQKPSTTFQAD</sequence>
<dbReference type="PANTHER" id="PTHR46796">
    <property type="entry name" value="HTH-TYPE TRANSCRIPTIONAL ACTIVATOR RHAS-RELATED"/>
    <property type="match status" value="1"/>
</dbReference>
<keyword evidence="1" id="KW-0805">Transcription regulation</keyword>
<dbReference type="RefSeq" id="WP_012894212.1">
    <property type="nucleotide sequence ID" value="NC_013595.1"/>
</dbReference>
<keyword evidence="7" id="KW-1185">Reference proteome</keyword>
<dbReference type="Gene3D" id="1.10.10.60">
    <property type="entry name" value="Homeodomain-like"/>
    <property type="match status" value="1"/>
</dbReference>
<dbReference type="EMBL" id="CP001814">
    <property type="protein sequence ID" value="ACZ90482.1"/>
    <property type="molecule type" value="Genomic_DNA"/>
</dbReference>
<feature type="region of interest" description="Disordered" evidence="4">
    <location>
        <begin position="312"/>
        <end position="342"/>
    </location>
</feature>
<dbReference type="InterPro" id="IPR020449">
    <property type="entry name" value="Tscrpt_reg_AraC-type_HTH"/>
</dbReference>
<name>D2AT05_STRRD</name>
<feature type="compositionally biased region" description="Polar residues" evidence="4">
    <location>
        <begin position="327"/>
        <end position="342"/>
    </location>
</feature>
<evidence type="ECO:0000313" key="6">
    <source>
        <dbReference type="EMBL" id="ACZ90482.1"/>
    </source>
</evidence>
<dbReference type="AlphaFoldDB" id="D2AT05"/>
<feature type="compositionally biased region" description="Basic and acidic residues" evidence="4">
    <location>
        <begin position="315"/>
        <end position="325"/>
    </location>
</feature>
<dbReference type="PROSITE" id="PS01124">
    <property type="entry name" value="HTH_ARAC_FAMILY_2"/>
    <property type="match status" value="1"/>
</dbReference>
<dbReference type="PANTHER" id="PTHR46796:SF6">
    <property type="entry name" value="ARAC SUBFAMILY"/>
    <property type="match status" value="1"/>
</dbReference>
<keyword evidence="2" id="KW-0238">DNA-binding</keyword>
<evidence type="ECO:0000256" key="3">
    <source>
        <dbReference type="ARBA" id="ARBA00023163"/>
    </source>
</evidence>
<feature type="domain" description="HTH araC/xylS-type" evidence="5">
    <location>
        <begin position="218"/>
        <end position="319"/>
    </location>
</feature>
<keyword evidence="3" id="KW-0804">Transcription</keyword>
<dbReference type="InterPro" id="IPR018060">
    <property type="entry name" value="HTH_AraC"/>
</dbReference>
<dbReference type="Pfam" id="PF14525">
    <property type="entry name" value="AraC_binding_2"/>
    <property type="match status" value="1"/>
</dbReference>
<dbReference type="KEGG" id="sro:Sros_7818"/>
<organism evidence="6 7">
    <name type="scientific">Streptosporangium roseum (strain ATCC 12428 / DSM 43021 / JCM 3005 / KCTC 9067 / NCIMB 10171 / NRRL 2505 / NI 9100)</name>
    <dbReference type="NCBI Taxonomy" id="479432"/>
    <lineage>
        <taxon>Bacteria</taxon>
        <taxon>Bacillati</taxon>
        <taxon>Actinomycetota</taxon>
        <taxon>Actinomycetes</taxon>
        <taxon>Streptosporangiales</taxon>
        <taxon>Streptosporangiaceae</taxon>
        <taxon>Streptosporangium</taxon>
    </lineage>
</organism>
<reference evidence="6 7" key="1">
    <citation type="journal article" date="2010" name="Stand. Genomic Sci.">
        <title>Complete genome sequence of Streptosporangium roseum type strain (NI 9100).</title>
        <authorList>
            <person name="Nolan M."/>
            <person name="Sikorski J."/>
            <person name="Jando M."/>
            <person name="Lucas S."/>
            <person name="Lapidus A."/>
            <person name="Glavina Del Rio T."/>
            <person name="Chen F."/>
            <person name="Tice H."/>
            <person name="Pitluck S."/>
            <person name="Cheng J.F."/>
            <person name="Chertkov O."/>
            <person name="Sims D."/>
            <person name="Meincke L."/>
            <person name="Brettin T."/>
            <person name="Han C."/>
            <person name="Detter J.C."/>
            <person name="Bruce D."/>
            <person name="Goodwin L."/>
            <person name="Land M."/>
            <person name="Hauser L."/>
            <person name="Chang Y.J."/>
            <person name="Jeffries C.D."/>
            <person name="Ivanova N."/>
            <person name="Mavromatis K."/>
            <person name="Mikhailova N."/>
            <person name="Chen A."/>
            <person name="Palaniappan K."/>
            <person name="Chain P."/>
            <person name="Rohde M."/>
            <person name="Goker M."/>
            <person name="Bristow J."/>
            <person name="Eisen J.A."/>
            <person name="Markowitz V."/>
            <person name="Hugenholtz P."/>
            <person name="Kyrpides N.C."/>
            <person name="Klenk H.P."/>
        </authorList>
    </citation>
    <scope>NUCLEOTIDE SEQUENCE [LARGE SCALE GENOMIC DNA]</scope>
    <source>
        <strain evidence="7">ATCC 12428 / DSM 43021 / JCM 3005 / NI 9100</strain>
    </source>
</reference>
<evidence type="ECO:0000259" key="5">
    <source>
        <dbReference type="PROSITE" id="PS01124"/>
    </source>
</evidence>
<dbReference type="HOGENOM" id="CLU_049704_1_1_11"/>
<protein>
    <submittedName>
        <fullName evidence="6">AraC family transcriptional regulator</fullName>
    </submittedName>
</protein>
<evidence type="ECO:0000256" key="1">
    <source>
        <dbReference type="ARBA" id="ARBA00023015"/>
    </source>
</evidence>
<evidence type="ECO:0000256" key="2">
    <source>
        <dbReference type="ARBA" id="ARBA00023125"/>
    </source>
</evidence>
<dbReference type="InterPro" id="IPR009057">
    <property type="entry name" value="Homeodomain-like_sf"/>
</dbReference>
<dbReference type="InterPro" id="IPR050204">
    <property type="entry name" value="AraC_XylS_family_regulators"/>
</dbReference>
<dbReference type="Proteomes" id="UP000002029">
    <property type="component" value="Chromosome"/>
</dbReference>
<evidence type="ECO:0000313" key="7">
    <source>
        <dbReference type="Proteomes" id="UP000002029"/>
    </source>
</evidence>
<dbReference type="PRINTS" id="PR00032">
    <property type="entry name" value="HTHARAC"/>
</dbReference>
<proteinExistence type="predicted"/>
<dbReference type="InterPro" id="IPR035418">
    <property type="entry name" value="AraC-bd_2"/>
</dbReference>
<accession>D2AT05</accession>
<dbReference type="SUPFAM" id="SSF46689">
    <property type="entry name" value="Homeodomain-like"/>
    <property type="match status" value="1"/>
</dbReference>
<evidence type="ECO:0000256" key="4">
    <source>
        <dbReference type="SAM" id="MobiDB-lite"/>
    </source>
</evidence>
<dbReference type="eggNOG" id="COG2207">
    <property type="taxonomic scope" value="Bacteria"/>
</dbReference>
<dbReference type="GO" id="GO:0043565">
    <property type="term" value="F:sequence-specific DNA binding"/>
    <property type="evidence" value="ECO:0007669"/>
    <property type="project" value="InterPro"/>
</dbReference>
<dbReference type="SMART" id="SM00342">
    <property type="entry name" value="HTH_ARAC"/>
    <property type="match status" value="1"/>
</dbReference>
<dbReference type="OrthoDB" id="9799345at2"/>
<dbReference type="Pfam" id="PF12833">
    <property type="entry name" value="HTH_18"/>
    <property type="match status" value="1"/>
</dbReference>
<gene>
    <name evidence="6" type="ordered locus">Sros_7818</name>
</gene>
<dbReference type="GO" id="GO:0003700">
    <property type="term" value="F:DNA-binding transcription factor activity"/>
    <property type="evidence" value="ECO:0007669"/>
    <property type="project" value="InterPro"/>
</dbReference>